<feature type="transmembrane region" description="Helical" evidence="1">
    <location>
        <begin position="24"/>
        <end position="46"/>
    </location>
</feature>
<dbReference type="EMBL" id="ML736261">
    <property type="protein sequence ID" value="KAE8375422.1"/>
    <property type="molecule type" value="Genomic_DNA"/>
</dbReference>
<evidence type="ECO:0000313" key="2">
    <source>
        <dbReference type="EMBL" id="KAE8375422.1"/>
    </source>
</evidence>
<keyword evidence="1" id="KW-0812">Transmembrane</keyword>
<evidence type="ECO:0000256" key="1">
    <source>
        <dbReference type="SAM" id="Phobius"/>
    </source>
</evidence>
<protein>
    <submittedName>
        <fullName evidence="2">Uncharacterized protein</fullName>
    </submittedName>
</protein>
<sequence length="100" mass="10857">MAPPDPAGHICHCTFSTLPESSKIGMIVGMPFGAIFLLLIGLYIGFSCRRNIPKREIAVPARSRTPVRLFGKGTKEKFPGLVGELPGTDIYTVTCIPNLR</sequence>
<keyword evidence="1" id="KW-1133">Transmembrane helix</keyword>
<proteinExistence type="predicted"/>
<reference evidence="2 3" key="1">
    <citation type="submission" date="2019-04" db="EMBL/GenBank/DDBJ databases">
        <title>Friends and foes A comparative genomics studyof 23 Aspergillus species from section Flavi.</title>
        <authorList>
            <consortium name="DOE Joint Genome Institute"/>
            <person name="Kjaerbolling I."/>
            <person name="Vesth T."/>
            <person name="Frisvad J.C."/>
            <person name="Nybo J.L."/>
            <person name="Theobald S."/>
            <person name="Kildgaard S."/>
            <person name="Isbrandt T."/>
            <person name="Kuo A."/>
            <person name="Sato A."/>
            <person name="Lyhne E.K."/>
            <person name="Kogle M.E."/>
            <person name="Wiebenga A."/>
            <person name="Kun R.S."/>
            <person name="Lubbers R.J."/>
            <person name="Makela M.R."/>
            <person name="Barry K."/>
            <person name="Chovatia M."/>
            <person name="Clum A."/>
            <person name="Daum C."/>
            <person name="Haridas S."/>
            <person name="He G."/>
            <person name="LaButti K."/>
            <person name="Lipzen A."/>
            <person name="Mondo S."/>
            <person name="Riley R."/>
            <person name="Salamov A."/>
            <person name="Simmons B.A."/>
            <person name="Magnuson J.K."/>
            <person name="Henrissat B."/>
            <person name="Mortensen U.H."/>
            <person name="Larsen T.O."/>
            <person name="Devries R.P."/>
            <person name="Grigoriev I.V."/>
            <person name="Machida M."/>
            <person name="Baker S.E."/>
            <person name="Andersen M.R."/>
        </authorList>
    </citation>
    <scope>NUCLEOTIDE SEQUENCE [LARGE SCALE GENOMIC DNA]</scope>
    <source>
        <strain evidence="2 3">IBT 29228</strain>
    </source>
</reference>
<dbReference type="OrthoDB" id="10377356at2759"/>
<evidence type="ECO:0000313" key="3">
    <source>
        <dbReference type="Proteomes" id="UP000326198"/>
    </source>
</evidence>
<accession>A0A5N7AZX8</accession>
<keyword evidence="1" id="KW-0472">Membrane</keyword>
<keyword evidence="3" id="KW-1185">Reference proteome</keyword>
<gene>
    <name evidence="2" type="ORF">BDV26DRAFT_14983</name>
</gene>
<organism evidence="2 3">
    <name type="scientific">Aspergillus bertholletiae</name>
    <dbReference type="NCBI Taxonomy" id="1226010"/>
    <lineage>
        <taxon>Eukaryota</taxon>
        <taxon>Fungi</taxon>
        <taxon>Dikarya</taxon>
        <taxon>Ascomycota</taxon>
        <taxon>Pezizomycotina</taxon>
        <taxon>Eurotiomycetes</taxon>
        <taxon>Eurotiomycetidae</taxon>
        <taxon>Eurotiales</taxon>
        <taxon>Aspergillaceae</taxon>
        <taxon>Aspergillus</taxon>
        <taxon>Aspergillus subgen. Circumdati</taxon>
    </lineage>
</organism>
<dbReference type="Proteomes" id="UP000326198">
    <property type="component" value="Unassembled WGS sequence"/>
</dbReference>
<name>A0A5N7AZX8_9EURO</name>
<dbReference type="AlphaFoldDB" id="A0A5N7AZX8"/>